<dbReference type="Proteomes" id="UP000054783">
    <property type="component" value="Unassembled WGS sequence"/>
</dbReference>
<dbReference type="STRING" id="990121.A0A0V0Z6X6"/>
<accession>A0A0V0Z6X6</accession>
<dbReference type="InterPro" id="IPR008042">
    <property type="entry name" value="Retrotrans_Pao"/>
</dbReference>
<reference evidence="1 2" key="1">
    <citation type="submission" date="2015-01" db="EMBL/GenBank/DDBJ databases">
        <title>Evolution of Trichinella species and genotypes.</title>
        <authorList>
            <person name="Korhonen P.K."/>
            <person name="Edoardo P."/>
            <person name="Giuseppe L.R."/>
            <person name="Gasser R.B."/>
        </authorList>
    </citation>
    <scope>NUCLEOTIDE SEQUENCE [LARGE SCALE GENOMIC DNA]</scope>
    <source>
        <strain evidence="1">ISS2496</strain>
    </source>
</reference>
<gene>
    <name evidence="1" type="ORF">T12_4964</name>
</gene>
<dbReference type="OrthoDB" id="5920214at2759"/>
<protein>
    <recommendedName>
        <fullName evidence="3">Reverse transcriptase domain-containing protein</fullName>
    </recommendedName>
</protein>
<sequence>MSVTRYHALKHLQEFPLGANQVLENMCVDDIVFSVDENEEAIETVRQLMVLMKKGGFHLTKWVSNMKVVLADLLTEDIMGKNTMTSKTLDIVWDSANDELAYSVLSEVDPSSRDRKRQLISVTAKLYDPLEVMAKGMMINWDDELPSDLQKEWQTWKCLIPFHRSTINKVELHTFGNASETVYGAVVYLIVTKEDHSTISNLVMAKSRDEPLTSSIAEDWSKWKREAMNLWKIKIPRCLIPFPVEETDSIELHVEPGGLYLSAGYGGLR</sequence>
<name>A0A0V0Z6X6_9BILA</name>
<keyword evidence="2" id="KW-1185">Reference proteome</keyword>
<comment type="caution">
    <text evidence="1">The sequence shown here is derived from an EMBL/GenBank/DDBJ whole genome shotgun (WGS) entry which is preliminary data.</text>
</comment>
<organism evidence="1 2">
    <name type="scientific">Trichinella patagoniensis</name>
    <dbReference type="NCBI Taxonomy" id="990121"/>
    <lineage>
        <taxon>Eukaryota</taxon>
        <taxon>Metazoa</taxon>
        <taxon>Ecdysozoa</taxon>
        <taxon>Nematoda</taxon>
        <taxon>Enoplea</taxon>
        <taxon>Dorylaimia</taxon>
        <taxon>Trichinellida</taxon>
        <taxon>Trichinellidae</taxon>
        <taxon>Trichinella</taxon>
    </lineage>
</organism>
<dbReference type="Pfam" id="PF05380">
    <property type="entry name" value="Peptidase_A17"/>
    <property type="match status" value="1"/>
</dbReference>
<proteinExistence type="predicted"/>
<evidence type="ECO:0008006" key="3">
    <source>
        <dbReference type="Google" id="ProtNLM"/>
    </source>
</evidence>
<dbReference type="PANTHER" id="PTHR47331">
    <property type="entry name" value="PHD-TYPE DOMAIN-CONTAINING PROTEIN"/>
    <property type="match status" value="1"/>
</dbReference>
<dbReference type="AlphaFoldDB" id="A0A0V0Z6X6"/>
<evidence type="ECO:0000313" key="2">
    <source>
        <dbReference type="Proteomes" id="UP000054783"/>
    </source>
</evidence>
<dbReference type="EMBL" id="JYDQ01000398">
    <property type="protein sequence ID" value="KRY07834.1"/>
    <property type="molecule type" value="Genomic_DNA"/>
</dbReference>
<evidence type="ECO:0000313" key="1">
    <source>
        <dbReference type="EMBL" id="KRY07834.1"/>
    </source>
</evidence>